<feature type="domain" description="J" evidence="1">
    <location>
        <begin position="1"/>
        <end position="64"/>
    </location>
</feature>
<reference evidence="2 3" key="2">
    <citation type="journal article" date="2008" name="Nature">
        <title>The Phaeodactylum genome reveals the evolutionary history of diatom genomes.</title>
        <authorList>
            <person name="Bowler C."/>
            <person name="Allen A.E."/>
            <person name="Badger J.H."/>
            <person name="Grimwood J."/>
            <person name="Jabbari K."/>
            <person name="Kuo A."/>
            <person name="Maheswari U."/>
            <person name="Martens C."/>
            <person name="Maumus F."/>
            <person name="Otillar R.P."/>
            <person name="Rayko E."/>
            <person name="Salamov A."/>
            <person name="Vandepoele K."/>
            <person name="Beszteri B."/>
            <person name="Gruber A."/>
            <person name="Heijde M."/>
            <person name="Katinka M."/>
            <person name="Mock T."/>
            <person name="Valentin K."/>
            <person name="Verret F."/>
            <person name="Berges J.A."/>
            <person name="Brownlee C."/>
            <person name="Cadoret J.P."/>
            <person name="Chiovitti A."/>
            <person name="Choi C.J."/>
            <person name="Coesel S."/>
            <person name="De Martino A."/>
            <person name="Detter J.C."/>
            <person name="Durkin C."/>
            <person name="Falciatore A."/>
            <person name="Fournet J."/>
            <person name="Haruta M."/>
            <person name="Huysman M.J."/>
            <person name="Jenkins B.D."/>
            <person name="Jiroutova K."/>
            <person name="Jorgensen R.E."/>
            <person name="Joubert Y."/>
            <person name="Kaplan A."/>
            <person name="Kroger N."/>
            <person name="Kroth P.G."/>
            <person name="La Roche J."/>
            <person name="Lindquist E."/>
            <person name="Lommer M."/>
            <person name="Martin-Jezequel V."/>
            <person name="Lopez P.J."/>
            <person name="Lucas S."/>
            <person name="Mangogna M."/>
            <person name="McGinnis K."/>
            <person name="Medlin L.K."/>
            <person name="Montsant A."/>
            <person name="Oudot-Le Secq M.P."/>
            <person name="Napoli C."/>
            <person name="Obornik M."/>
            <person name="Parker M.S."/>
            <person name="Petit J.L."/>
            <person name="Porcel B.M."/>
            <person name="Poulsen N."/>
            <person name="Robison M."/>
            <person name="Rychlewski L."/>
            <person name="Rynearson T.A."/>
            <person name="Schmutz J."/>
            <person name="Shapiro H."/>
            <person name="Siaut M."/>
            <person name="Stanley M."/>
            <person name="Sussman M.R."/>
            <person name="Taylor A.R."/>
            <person name="Vardi A."/>
            <person name="von Dassow P."/>
            <person name="Vyverman W."/>
            <person name="Willis A."/>
            <person name="Wyrwicz L.S."/>
            <person name="Rokhsar D.S."/>
            <person name="Weissenbach J."/>
            <person name="Armbrust E.V."/>
            <person name="Green B.R."/>
            <person name="Van de Peer Y."/>
            <person name="Grigoriev I.V."/>
        </authorList>
    </citation>
    <scope>NUCLEOTIDE SEQUENCE [LARGE SCALE GENOMIC DNA]</scope>
    <source>
        <strain evidence="2 3">CCMP1335</strain>
    </source>
</reference>
<feature type="non-terminal residue" evidence="2">
    <location>
        <position position="68"/>
    </location>
</feature>
<dbReference type="STRING" id="35128.B8BWB3"/>
<dbReference type="InterPro" id="IPR036869">
    <property type="entry name" value="J_dom_sf"/>
</dbReference>
<accession>B8BWB3</accession>
<dbReference type="AlphaFoldDB" id="B8BWB3"/>
<dbReference type="InterPro" id="IPR051100">
    <property type="entry name" value="DnaJ_subfamily_B/C"/>
</dbReference>
<dbReference type="PRINTS" id="PR00625">
    <property type="entry name" value="JDOMAIN"/>
</dbReference>
<dbReference type="PANTHER" id="PTHR43908">
    <property type="entry name" value="AT29763P-RELATED"/>
    <property type="match status" value="1"/>
</dbReference>
<evidence type="ECO:0000259" key="1">
    <source>
        <dbReference type="PROSITE" id="PS50076"/>
    </source>
</evidence>
<dbReference type="PANTHER" id="PTHR43908:SF3">
    <property type="entry name" value="AT29763P-RELATED"/>
    <property type="match status" value="1"/>
</dbReference>
<dbReference type="InParanoid" id="B8BWB3"/>
<dbReference type="GeneID" id="7443784"/>
<organism evidence="2 3">
    <name type="scientific">Thalassiosira pseudonana</name>
    <name type="common">Marine diatom</name>
    <name type="synonym">Cyclotella nana</name>
    <dbReference type="NCBI Taxonomy" id="35128"/>
    <lineage>
        <taxon>Eukaryota</taxon>
        <taxon>Sar</taxon>
        <taxon>Stramenopiles</taxon>
        <taxon>Ochrophyta</taxon>
        <taxon>Bacillariophyta</taxon>
        <taxon>Coscinodiscophyceae</taxon>
        <taxon>Thalassiosirophycidae</taxon>
        <taxon>Thalassiosirales</taxon>
        <taxon>Thalassiosiraceae</taxon>
        <taxon>Thalassiosira</taxon>
    </lineage>
</organism>
<keyword evidence="3" id="KW-1185">Reference proteome</keyword>
<proteinExistence type="predicted"/>
<dbReference type="PaxDb" id="35128-Thaps32713"/>
<dbReference type="RefSeq" id="XP_002289053.1">
    <property type="nucleotide sequence ID" value="XM_002289017.1"/>
</dbReference>
<protein>
    <recommendedName>
        <fullName evidence="1">J domain-containing protein</fullName>
    </recommendedName>
</protein>
<gene>
    <name evidence="2" type="ORF">THAPSDRAFT_32713</name>
</gene>
<sequence>HYRVLGIEASADEAAIKKAYRKLALKLHPDKNSAPHSDEAFKAVGLAYATLSDSQKRAIYDRYGDEDP</sequence>
<dbReference type="OMA" id="EPHATPD"/>
<dbReference type="GO" id="GO:0005783">
    <property type="term" value="C:endoplasmic reticulum"/>
    <property type="evidence" value="ECO:0007669"/>
    <property type="project" value="UniProtKB-ARBA"/>
</dbReference>
<dbReference type="Proteomes" id="UP000001449">
    <property type="component" value="Chromosome 3"/>
</dbReference>
<dbReference type="PROSITE" id="PS00636">
    <property type="entry name" value="DNAJ_1"/>
    <property type="match status" value="1"/>
</dbReference>
<name>B8BWB3_THAPS</name>
<dbReference type="Pfam" id="PF00226">
    <property type="entry name" value="DnaJ"/>
    <property type="match status" value="1"/>
</dbReference>
<feature type="non-terminal residue" evidence="2">
    <location>
        <position position="1"/>
    </location>
</feature>
<dbReference type="SMART" id="SM00271">
    <property type="entry name" value="DnaJ"/>
    <property type="match status" value="1"/>
</dbReference>
<evidence type="ECO:0000313" key="2">
    <source>
        <dbReference type="EMBL" id="EED94489.1"/>
    </source>
</evidence>
<dbReference type="InterPro" id="IPR018253">
    <property type="entry name" value="DnaJ_domain_CS"/>
</dbReference>
<dbReference type="KEGG" id="tps:THAPSDRAFT_32713"/>
<dbReference type="PROSITE" id="PS50076">
    <property type="entry name" value="DNAJ_2"/>
    <property type="match status" value="1"/>
</dbReference>
<reference evidence="2 3" key="1">
    <citation type="journal article" date="2004" name="Science">
        <title>The genome of the diatom Thalassiosira pseudonana: ecology, evolution, and metabolism.</title>
        <authorList>
            <person name="Armbrust E.V."/>
            <person name="Berges J.A."/>
            <person name="Bowler C."/>
            <person name="Green B.R."/>
            <person name="Martinez D."/>
            <person name="Putnam N.H."/>
            <person name="Zhou S."/>
            <person name="Allen A.E."/>
            <person name="Apt K.E."/>
            <person name="Bechner M."/>
            <person name="Brzezinski M.A."/>
            <person name="Chaal B.K."/>
            <person name="Chiovitti A."/>
            <person name="Davis A.K."/>
            <person name="Demarest M.S."/>
            <person name="Detter J.C."/>
            <person name="Glavina T."/>
            <person name="Goodstein D."/>
            <person name="Hadi M.Z."/>
            <person name="Hellsten U."/>
            <person name="Hildebrand M."/>
            <person name="Jenkins B.D."/>
            <person name="Jurka J."/>
            <person name="Kapitonov V.V."/>
            <person name="Kroger N."/>
            <person name="Lau W.W."/>
            <person name="Lane T.W."/>
            <person name="Larimer F.W."/>
            <person name="Lippmeier J.C."/>
            <person name="Lucas S."/>
            <person name="Medina M."/>
            <person name="Montsant A."/>
            <person name="Obornik M."/>
            <person name="Parker M.S."/>
            <person name="Palenik B."/>
            <person name="Pazour G.J."/>
            <person name="Richardson P.M."/>
            <person name="Rynearson T.A."/>
            <person name="Saito M.A."/>
            <person name="Schwartz D.C."/>
            <person name="Thamatrakoln K."/>
            <person name="Valentin K."/>
            <person name="Vardi A."/>
            <person name="Wilkerson F.P."/>
            <person name="Rokhsar D.S."/>
        </authorList>
    </citation>
    <scope>NUCLEOTIDE SEQUENCE [LARGE SCALE GENOMIC DNA]</scope>
    <source>
        <strain evidence="2 3">CCMP1335</strain>
    </source>
</reference>
<dbReference type="EMBL" id="CM000640">
    <property type="protein sequence ID" value="EED94489.1"/>
    <property type="molecule type" value="Genomic_DNA"/>
</dbReference>
<dbReference type="InterPro" id="IPR001623">
    <property type="entry name" value="DnaJ_domain"/>
</dbReference>
<dbReference type="CDD" id="cd06257">
    <property type="entry name" value="DnaJ"/>
    <property type="match status" value="1"/>
</dbReference>
<dbReference type="Gene3D" id="1.10.287.110">
    <property type="entry name" value="DnaJ domain"/>
    <property type="match status" value="1"/>
</dbReference>
<evidence type="ECO:0000313" key="3">
    <source>
        <dbReference type="Proteomes" id="UP000001449"/>
    </source>
</evidence>
<dbReference type="HOGENOM" id="CLU_017633_18_0_1"/>
<dbReference type="eggNOG" id="KOG0714">
    <property type="taxonomic scope" value="Eukaryota"/>
</dbReference>
<dbReference type="SUPFAM" id="SSF46565">
    <property type="entry name" value="Chaperone J-domain"/>
    <property type="match status" value="1"/>
</dbReference>